<evidence type="ECO:0000256" key="9">
    <source>
        <dbReference type="ARBA" id="ARBA00023180"/>
    </source>
</evidence>
<dbReference type="GO" id="GO:0005524">
    <property type="term" value="F:ATP binding"/>
    <property type="evidence" value="ECO:0007669"/>
    <property type="project" value="UniProtKB-KW"/>
</dbReference>
<dbReference type="InterPro" id="IPR027417">
    <property type="entry name" value="P-loop_NTPase"/>
</dbReference>
<feature type="region of interest" description="Disordered" evidence="11">
    <location>
        <begin position="207"/>
        <end position="235"/>
    </location>
</feature>
<dbReference type="HOGENOM" id="CLU_000604_27_1_1"/>
<keyword evidence="16" id="KW-1185">Reference proteome</keyword>
<feature type="transmembrane region" description="Helical" evidence="12">
    <location>
        <begin position="895"/>
        <end position="920"/>
    </location>
</feature>
<dbReference type="GO" id="GO:0140359">
    <property type="term" value="F:ABC-type transporter activity"/>
    <property type="evidence" value="ECO:0007669"/>
    <property type="project" value="InterPro"/>
</dbReference>
<keyword evidence="10" id="KW-0175">Coiled coil</keyword>
<dbReference type="PROSITE" id="PS50893">
    <property type="entry name" value="ABC_TRANSPORTER_2"/>
    <property type="match status" value="2"/>
</dbReference>
<dbReference type="CDD" id="cd18605">
    <property type="entry name" value="ABC_6TM_MRP7_D2_like"/>
    <property type="match status" value="1"/>
</dbReference>
<evidence type="ECO:0000256" key="11">
    <source>
        <dbReference type="SAM" id="MobiDB-lite"/>
    </source>
</evidence>
<evidence type="ECO:0000256" key="2">
    <source>
        <dbReference type="ARBA" id="ARBA00022448"/>
    </source>
</evidence>
<dbReference type="PANTHER" id="PTHR24223">
    <property type="entry name" value="ATP-BINDING CASSETTE SUB-FAMILY C"/>
    <property type="match status" value="1"/>
</dbReference>
<evidence type="ECO:0000256" key="10">
    <source>
        <dbReference type="SAM" id="Coils"/>
    </source>
</evidence>
<feature type="region of interest" description="Disordered" evidence="11">
    <location>
        <begin position="1"/>
        <end position="21"/>
    </location>
</feature>
<feature type="transmembrane region" description="Helical" evidence="12">
    <location>
        <begin position="362"/>
        <end position="383"/>
    </location>
</feature>
<feature type="transmembrane region" description="Helical" evidence="12">
    <location>
        <begin position="978"/>
        <end position="1005"/>
    </location>
</feature>
<evidence type="ECO:0000256" key="12">
    <source>
        <dbReference type="SAM" id="Phobius"/>
    </source>
</evidence>
<dbReference type="KEGG" id="tet:TTHERM_00951800"/>
<dbReference type="EMBL" id="GG662529">
    <property type="protein sequence ID" value="EAS02577.3"/>
    <property type="molecule type" value="Genomic_DNA"/>
</dbReference>
<keyword evidence="7 12" id="KW-1133">Transmembrane helix</keyword>
<dbReference type="InterPro" id="IPR017871">
    <property type="entry name" value="ABC_transporter-like_CS"/>
</dbReference>
<sequence>MKEPLLKGSEIHTQEQEKHQSIKNLLPQQSVKGDDHNLFFTGLSNLIQKVKKQTSQGQQIQNEDVAQNITKTTQLGPCVVKLQNYLDGLEDKQENFNSKKRKSLKSIFWFMTRRQLIIGLTLSILQNAVGCGAIFILDLITDELKKEEREANYKIKISFMLLGIVMLYFIKNILFSQYTWCQAKWKSECRTTLQYVTFQKQLKSKIFSSPTDQKKSQPKKANGSDKNSKNPQKIPDINNIMTVDVNQCLSLYWSLIETVSSIITLTIVLVLIYYKIGAAILAGIYVLIASFLVNLVLTLSMSFLYSKQYRMKDKRIVLTKDVIDGIKSIKYLGWEKIFQKKIEKARSGEYSFIMSTRCLDGVISVFWNSISYFLLFFFLVDFINEGNQLKDSNVFTIIALFGYLTYPMGILPWSIGYLVKIRVSFNRICQFLEDKEITPQFEHRGGQNNEFANTVIGDVQNSHENIALQIKNMKFMWPSREVKEEFEFTDSIYQNKHESQLKECHDFIEEKQETQSFELNIEDFSIQKGTLNVIVGRTGSGKSALLNALLKEMDCQVFNKRAFEKSISLISKSENENSQIINNSSFYLEGKVAYVAQNHWLQNKSIRDNILFGEEYSQKWYDTCLKVCELKEDLQAFKEGDQKLVGPNGSNLSGGQKQRIALCRAVYSDSDIYLLDDIFSSLDAHVAKRIFLKSVKQLLVEKRKKTVLMVTSHFEILKAGKINPSQMILIDRGLIIRDTIAIEQFMKASQAFNMHRDDPSRTRNNSLSIEEVDYSKLQIDDSFLASSRSSSLSSLLMQKEDTEETNQEIKIKLEDKKPSEVKNEEVREQSSIKFSTLATYFSTMGYIFLMFFLAFNFLMQGSQMLIDFWLRDYTNHQSSFFNNINDTFDTFTKAFFFLIFLNLGITALRSFFYCLCALLSSRRMFLKLNKSILFSKMKFFDTNPVGRIISRLADDVDSVDYYLPWQSQTFMEQLAYSIGYPVGIIVQFPWIVIIILICFAFIYYVQRQFRDSNREIKRLNSVNTGKVLTVVSECCKGVTTIRAFEKQNYILKDFFAKLNESVNTFAVSQGVQVWMMIRLLTISNLVFCFVSISSIVIVVFDLDFNYNTIAMCLTYSILLSTRFSDLMQYFCNVEQYLISVERIRQYFCNEQENPSEIIAKSYFNYEKQSSKIDDQKERIQQLKEDQSDAEIEFQNVYLSYESSIQNSIDIEQMQGEQAEKCFALRGISFKIKKGEKIAFCGRTGSGKSSILNLIFGMYHFQRGEIFVKGKNIKVMTLQDLRQQMAIIPQFGFLFKSTLRDNLDPSGKLNDTQIQCKIANSGISLESIQFKEHKSSNSYRSENETRYQLQLQQDANLDSLIQEGGANLSNGQAQIINFLRIILKDTDIICLDEATSNMDPITDSLLNQALFDFSKNKTLIVVTHRLENIDKFDRVFVMDSGKIAECGHVSELRKAENGFFNRLTENQNTK</sequence>
<keyword evidence="6" id="KW-0067">ATP-binding</keyword>
<dbReference type="GeneID" id="7836471"/>
<evidence type="ECO:0000256" key="5">
    <source>
        <dbReference type="ARBA" id="ARBA00022741"/>
    </source>
</evidence>
<dbReference type="InterPro" id="IPR003439">
    <property type="entry name" value="ABC_transporter-like_ATP-bd"/>
</dbReference>
<feature type="domain" description="ABC transporter" evidence="13">
    <location>
        <begin position="502"/>
        <end position="757"/>
    </location>
</feature>
<dbReference type="CDD" id="cd03250">
    <property type="entry name" value="ABCC_MRP_domain1"/>
    <property type="match status" value="1"/>
</dbReference>
<keyword evidence="8 12" id="KW-0472">Membrane</keyword>
<feature type="transmembrane region" description="Helical" evidence="12">
    <location>
        <begin position="251"/>
        <end position="274"/>
    </location>
</feature>
<proteinExistence type="predicted"/>
<dbReference type="PROSITE" id="PS50929">
    <property type="entry name" value="ABC_TM1F"/>
    <property type="match status" value="2"/>
</dbReference>
<dbReference type="InterPro" id="IPR050173">
    <property type="entry name" value="ABC_transporter_C-like"/>
</dbReference>
<feature type="transmembrane region" description="Helical" evidence="12">
    <location>
        <begin position="280"/>
        <end position="305"/>
    </location>
</feature>
<feature type="compositionally biased region" description="Basic and acidic residues" evidence="11">
    <location>
        <begin position="1"/>
        <end position="20"/>
    </location>
</feature>
<evidence type="ECO:0000259" key="13">
    <source>
        <dbReference type="PROSITE" id="PS50893"/>
    </source>
</evidence>
<feature type="transmembrane region" description="Helical" evidence="12">
    <location>
        <begin position="157"/>
        <end position="175"/>
    </location>
</feature>
<dbReference type="FunCoup" id="Q241X4">
    <property type="interactions" value="13"/>
</dbReference>
<keyword evidence="5" id="KW-0547">Nucleotide-binding</keyword>
<evidence type="ECO:0000313" key="16">
    <source>
        <dbReference type="Proteomes" id="UP000009168"/>
    </source>
</evidence>
<evidence type="ECO:0000313" key="15">
    <source>
        <dbReference type="EMBL" id="EAS02577.3"/>
    </source>
</evidence>
<evidence type="ECO:0000256" key="6">
    <source>
        <dbReference type="ARBA" id="ARBA00022840"/>
    </source>
</evidence>
<feature type="transmembrane region" description="Helical" evidence="12">
    <location>
        <begin position="1075"/>
        <end position="1100"/>
    </location>
</feature>
<dbReference type="SUPFAM" id="SSF52540">
    <property type="entry name" value="P-loop containing nucleoside triphosphate hydrolases"/>
    <property type="match status" value="2"/>
</dbReference>
<evidence type="ECO:0000256" key="4">
    <source>
        <dbReference type="ARBA" id="ARBA00022737"/>
    </source>
</evidence>
<keyword evidence="9" id="KW-0325">Glycoprotein</keyword>
<dbReference type="GO" id="GO:0016020">
    <property type="term" value="C:membrane"/>
    <property type="evidence" value="ECO:0007669"/>
    <property type="project" value="UniProtKB-SubCell"/>
</dbReference>
<feature type="domain" description="ABC transmembrane type-1" evidence="14">
    <location>
        <begin position="853"/>
        <end position="1135"/>
    </location>
</feature>
<dbReference type="STRING" id="312017.Q241X4"/>
<dbReference type="Pfam" id="PF00664">
    <property type="entry name" value="ABC_membrane"/>
    <property type="match status" value="2"/>
</dbReference>
<dbReference type="GO" id="GO:0016887">
    <property type="term" value="F:ATP hydrolysis activity"/>
    <property type="evidence" value="ECO:0007669"/>
    <property type="project" value="InterPro"/>
</dbReference>
<accession>Q241X4</accession>
<evidence type="ECO:0000256" key="7">
    <source>
        <dbReference type="ARBA" id="ARBA00022989"/>
    </source>
</evidence>
<dbReference type="Gene3D" id="1.20.1560.10">
    <property type="entry name" value="ABC transporter type 1, transmembrane domain"/>
    <property type="match status" value="2"/>
</dbReference>
<dbReference type="OrthoDB" id="298960at2759"/>
<dbReference type="Pfam" id="PF00005">
    <property type="entry name" value="ABC_tran"/>
    <property type="match status" value="2"/>
</dbReference>
<name>Q241X4_TETTS</name>
<dbReference type="InterPro" id="IPR011527">
    <property type="entry name" value="ABC1_TM_dom"/>
</dbReference>
<dbReference type="InterPro" id="IPR036640">
    <property type="entry name" value="ABC1_TM_sf"/>
</dbReference>
<dbReference type="InParanoid" id="Q241X4"/>
<dbReference type="PROSITE" id="PS00211">
    <property type="entry name" value="ABC_TRANSPORTER_1"/>
    <property type="match status" value="1"/>
</dbReference>
<feature type="transmembrane region" description="Helical" evidence="12">
    <location>
        <begin position="395"/>
        <end position="419"/>
    </location>
</feature>
<dbReference type="FunFam" id="3.40.50.300:FF:001172">
    <property type="entry name" value="Cystic fibrosis transmembrane conductance regulator"/>
    <property type="match status" value="1"/>
</dbReference>
<dbReference type="Proteomes" id="UP000009168">
    <property type="component" value="Unassembled WGS sequence"/>
</dbReference>
<keyword evidence="3 12" id="KW-0812">Transmembrane</keyword>
<feature type="transmembrane region" description="Helical" evidence="12">
    <location>
        <begin position="116"/>
        <end position="137"/>
    </location>
</feature>
<dbReference type="InterPro" id="IPR003593">
    <property type="entry name" value="AAA+_ATPase"/>
</dbReference>
<reference evidence="16" key="1">
    <citation type="journal article" date="2006" name="PLoS Biol.">
        <title>Macronuclear genome sequence of the ciliate Tetrahymena thermophila, a model eukaryote.</title>
        <authorList>
            <person name="Eisen J.A."/>
            <person name="Coyne R.S."/>
            <person name="Wu M."/>
            <person name="Wu D."/>
            <person name="Thiagarajan M."/>
            <person name="Wortman J.R."/>
            <person name="Badger J.H."/>
            <person name="Ren Q."/>
            <person name="Amedeo P."/>
            <person name="Jones K.M."/>
            <person name="Tallon L.J."/>
            <person name="Delcher A.L."/>
            <person name="Salzberg S.L."/>
            <person name="Silva J.C."/>
            <person name="Haas B.J."/>
            <person name="Majoros W.H."/>
            <person name="Farzad M."/>
            <person name="Carlton J.M."/>
            <person name="Smith R.K. Jr."/>
            <person name="Garg J."/>
            <person name="Pearlman R.E."/>
            <person name="Karrer K.M."/>
            <person name="Sun L."/>
            <person name="Manning G."/>
            <person name="Elde N.C."/>
            <person name="Turkewitz A.P."/>
            <person name="Asai D.J."/>
            <person name="Wilkes D.E."/>
            <person name="Wang Y."/>
            <person name="Cai H."/>
            <person name="Collins K."/>
            <person name="Stewart B.A."/>
            <person name="Lee S.R."/>
            <person name="Wilamowska K."/>
            <person name="Weinberg Z."/>
            <person name="Ruzzo W.L."/>
            <person name="Wloga D."/>
            <person name="Gaertig J."/>
            <person name="Frankel J."/>
            <person name="Tsao C.-C."/>
            <person name="Gorovsky M.A."/>
            <person name="Keeling P.J."/>
            <person name="Waller R.F."/>
            <person name="Patron N.J."/>
            <person name="Cherry J.M."/>
            <person name="Stover N.A."/>
            <person name="Krieger C.J."/>
            <person name="del Toro C."/>
            <person name="Ryder H.F."/>
            <person name="Williamson S.C."/>
            <person name="Barbeau R.A."/>
            <person name="Hamilton E.P."/>
            <person name="Orias E."/>
        </authorList>
    </citation>
    <scope>NUCLEOTIDE SEQUENCE [LARGE SCALE GENOMIC DNA]</scope>
    <source>
        <strain evidence="16">SB210</strain>
    </source>
</reference>
<evidence type="ECO:0000256" key="8">
    <source>
        <dbReference type="ARBA" id="ARBA00023136"/>
    </source>
</evidence>
<evidence type="ECO:0000256" key="1">
    <source>
        <dbReference type="ARBA" id="ARBA00004141"/>
    </source>
</evidence>
<dbReference type="SMART" id="SM00382">
    <property type="entry name" value="AAA"/>
    <property type="match status" value="2"/>
</dbReference>
<evidence type="ECO:0000259" key="14">
    <source>
        <dbReference type="PROSITE" id="PS50929"/>
    </source>
</evidence>
<dbReference type="eggNOG" id="KOG0054">
    <property type="taxonomic scope" value="Eukaryota"/>
</dbReference>
<feature type="coiled-coil region" evidence="10">
    <location>
        <begin position="1165"/>
        <end position="1192"/>
    </location>
</feature>
<dbReference type="RefSeq" id="XP_001022822.3">
    <property type="nucleotide sequence ID" value="XM_001022822.3"/>
</dbReference>
<protein>
    <submittedName>
        <fullName evidence="15">ABC transporter C family protein</fullName>
    </submittedName>
</protein>
<keyword evidence="2" id="KW-0813">Transport</keyword>
<keyword evidence="4" id="KW-0677">Repeat</keyword>
<dbReference type="PANTHER" id="PTHR24223:SF330">
    <property type="entry name" value="ATP-BINDING CASSETTE SUB-FAMILY C MEMBER 10"/>
    <property type="match status" value="1"/>
</dbReference>
<gene>
    <name evidence="15" type="ORF">TTHERM_00951800</name>
</gene>
<dbReference type="FunFam" id="1.20.1560.10:FF:000013">
    <property type="entry name" value="ABC transporter C family member 2"/>
    <property type="match status" value="1"/>
</dbReference>
<evidence type="ECO:0000256" key="3">
    <source>
        <dbReference type="ARBA" id="ARBA00022692"/>
    </source>
</evidence>
<dbReference type="Gene3D" id="3.40.50.300">
    <property type="entry name" value="P-loop containing nucleotide triphosphate hydrolases"/>
    <property type="match status" value="2"/>
</dbReference>
<comment type="subcellular location">
    <subcellularLocation>
        <location evidence="1">Membrane</location>
        <topology evidence="1">Multi-pass membrane protein</topology>
    </subcellularLocation>
</comment>
<organism evidence="15 16">
    <name type="scientific">Tetrahymena thermophila (strain SB210)</name>
    <dbReference type="NCBI Taxonomy" id="312017"/>
    <lineage>
        <taxon>Eukaryota</taxon>
        <taxon>Sar</taxon>
        <taxon>Alveolata</taxon>
        <taxon>Ciliophora</taxon>
        <taxon>Intramacronucleata</taxon>
        <taxon>Oligohymenophorea</taxon>
        <taxon>Hymenostomatida</taxon>
        <taxon>Tetrahymenina</taxon>
        <taxon>Tetrahymenidae</taxon>
        <taxon>Tetrahymena</taxon>
    </lineage>
</organism>
<dbReference type="SUPFAM" id="SSF90123">
    <property type="entry name" value="ABC transporter transmembrane region"/>
    <property type="match status" value="2"/>
</dbReference>
<feature type="transmembrane region" description="Helical" evidence="12">
    <location>
        <begin position="837"/>
        <end position="859"/>
    </location>
</feature>
<feature type="domain" description="ABC transporter" evidence="13">
    <location>
        <begin position="1191"/>
        <end position="1464"/>
    </location>
</feature>
<feature type="domain" description="ABC transmembrane type-1" evidence="14">
    <location>
        <begin position="117"/>
        <end position="420"/>
    </location>
</feature>